<dbReference type="CDD" id="cd00093">
    <property type="entry name" value="HTH_XRE"/>
    <property type="match status" value="1"/>
</dbReference>
<dbReference type="Pfam" id="PF13560">
    <property type="entry name" value="HTH_31"/>
    <property type="match status" value="1"/>
</dbReference>
<dbReference type="Gene3D" id="1.10.260.40">
    <property type="entry name" value="lambda repressor-like DNA-binding domains"/>
    <property type="match status" value="1"/>
</dbReference>
<protein>
    <submittedName>
        <fullName evidence="2">Transcriptional regulator with XRE-family HTH domain</fullName>
    </submittedName>
</protein>
<proteinExistence type="predicted"/>
<dbReference type="InterPro" id="IPR001387">
    <property type="entry name" value="Cro/C1-type_HTH"/>
</dbReference>
<dbReference type="Proteomes" id="UP000577386">
    <property type="component" value="Unassembled WGS sequence"/>
</dbReference>
<comment type="caution">
    <text evidence="2">The sequence shown here is derived from an EMBL/GenBank/DDBJ whole genome shotgun (WGS) entry which is preliminary data.</text>
</comment>
<reference evidence="2 3" key="1">
    <citation type="submission" date="2020-08" db="EMBL/GenBank/DDBJ databases">
        <title>Sequencing the genomes of 1000 actinobacteria strains.</title>
        <authorList>
            <person name="Klenk H.-P."/>
        </authorList>
    </citation>
    <scope>NUCLEOTIDE SEQUENCE [LARGE SCALE GENOMIC DNA]</scope>
    <source>
        <strain evidence="2 3">DSM 41827</strain>
    </source>
</reference>
<keyword evidence="3" id="KW-1185">Reference proteome</keyword>
<evidence type="ECO:0000259" key="1">
    <source>
        <dbReference type="PROSITE" id="PS50943"/>
    </source>
</evidence>
<organism evidence="2 3">
    <name type="scientific">Streptomyces murinus</name>
    <dbReference type="NCBI Taxonomy" id="33900"/>
    <lineage>
        <taxon>Bacteria</taxon>
        <taxon>Bacillati</taxon>
        <taxon>Actinomycetota</taxon>
        <taxon>Actinomycetes</taxon>
        <taxon>Kitasatosporales</taxon>
        <taxon>Streptomycetaceae</taxon>
        <taxon>Streptomyces</taxon>
    </lineage>
</organism>
<feature type="domain" description="HTH cro/C1-type" evidence="1">
    <location>
        <begin position="22"/>
        <end position="75"/>
    </location>
</feature>
<dbReference type="InterPro" id="IPR043917">
    <property type="entry name" value="DUF5753"/>
</dbReference>
<dbReference type="RefSeq" id="WP_182775600.1">
    <property type="nucleotide sequence ID" value="NZ_BAAAHW010000006.1"/>
</dbReference>
<dbReference type="EMBL" id="JACJIJ010000002">
    <property type="protein sequence ID" value="MBA9053450.1"/>
    <property type="molecule type" value="Genomic_DNA"/>
</dbReference>
<sequence length="275" mass="31103">MATGIGGEPESSDSLRTFGAVVQALREHHRLTREELGALVGYSKHTIASIELGRRMPDPDFVEAAEEALGNTGALKKAFKHLERQPGLAAWFRQWADLEKQAISLFNYECRMIPGLLQTEAYARQLFADELPPLSDSQIEEQWIARAQRQALLRERPNTAFSFIIEEHVFRRCTSSVDVTREAIDHILEVGQLRNVEVQIMPLVQQSHAGLHGPISLLETPKHRWFAYSEGQQSGQFTSDQRTISVLQSRYARIRSQALTIEGSMSLLERIRGEL</sequence>
<evidence type="ECO:0000313" key="2">
    <source>
        <dbReference type="EMBL" id="MBA9053450.1"/>
    </source>
</evidence>
<evidence type="ECO:0000313" key="3">
    <source>
        <dbReference type="Proteomes" id="UP000577386"/>
    </source>
</evidence>
<accession>A0A7W3NMV6</accession>
<name>A0A7W3NMV6_STRMR</name>
<dbReference type="Pfam" id="PF19054">
    <property type="entry name" value="DUF5753"/>
    <property type="match status" value="1"/>
</dbReference>
<dbReference type="AlphaFoldDB" id="A0A7W3NMV6"/>
<dbReference type="SUPFAM" id="SSF47413">
    <property type="entry name" value="lambda repressor-like DNA-binding domains"/>
    <property type="match status" value="1"/>
</dbReference>
<dbReference type="GeneID" id="93981169"/>
<dbReference type="PROSITE" id="PS50943">
    <property type="entry name" value="HTH_CROC1"/>
    <property type="match status" value="1"/>
</dbReference>
<gene>
    <name evidence="2" type="ORF">HDA42_002628</name>
</gene>
<dbReference type="InterPro" id="IPR010982">
    <property type="entry name" value="Lambda_DNA-bd_dom_sf"/>
</dbReference>
<dbReference type="GO" id="GO:0003677">
    <property type="term" value="F:DNA binding"/>
    <property type="evidence" value="ECO:0007669"/>
    <property type="project" value="InterPro"/>
</dbReference>
<dbReference type="SMART" id="SM00530">
    <property type="entry name" value="HTH_XRE"/>
    <property type="match status" value="1"/>
</dbReference>